<protein>
    <submittedName>
        <fullName evidence="3">Uncharacterized protein conserved in bacteria</fullName>
    </submittedName>
</protein>
<gene>
    <name evidence="3" type="ORF">ZBT109_1454</name>
</gene>
<accession>A0A348HF12</accession>
<dbReference type="RefSeq" id="WP_051524064.1">
    <property type="nucleotide sequence ID" value="NZ_AP018933.1"/>
</dbReference>
<keyword evidence="1" id="KW-0732">Signal</keyword>
<dbReference type="Pfam" id="PF07007">
    <property type="entry name" value="LprI"/>
    <property type="match status" value="1"/>
</dbReference>
<feature type="signal peptide" evidence="1">
    <location>
        <begin position="1"/>
        <end position="19"/>
    </location>
</feature>
<dbReference type="STRING" id="1123510.GCA_000620025_00452"/>
<evidence type="ECO:0000259" key="2">
    <source>
        <dbReference type="Pfam" id="PF07007"/>
    </source>
</evidence>
<dbReference type="Proteomes" id="UP000267342">
    <property type="component" value="Chromosome"/>
</dbReference>
<proteinExistence type="predicted"/>
<keyword evidence="4" id="KW-1185">Reference proteome</keyword>
<dbReference type="KEGG" id="zpl:ZBT109_1454"/>
<dbReference type="AlphaFoldDB" id="A0A348HF12"/>
<organism evidence="3 4">
    <name type="scientific">Zymobacter palmae</name>
    <dbReference type="NCBI Taxonomy" id="33074"/>
    <lineage>
        <taxon>Bacteria</taxon>
        <taxon>Pseudomonadati</taxon>
        <taxon>Pseudomonadota</taxon>
        <taxon>Gammaproteobacteria</taxon>
        <taxon>Oceanospirillales</taxon>
        <taxon>Halomonadaceae</taxon>
        <taxon>Zymobacter group</taxon>
        <taxon>Zymobacter</taxon>
    </lineage>
</organism>
<feature type="domain" description="Lysozyme inhibitor LprI-like N-terminal" evidence="2">
    <location>
        <begin position="24"/>
        <end position="113"/>
    </location>
</feature>
<evidence type="ECO:0000256" key="1">
    <source>
        <dbReference type="SAM" id="SignalP"/>
    </source>
</evidence>
<dbReference type="InterPro" id="IPR009739">
    <property type="entry name" value="LprI-like_N"/>
</dbReference>
<sequence>MKALAVALLILMPLHLVEALECGDAQTQAEMNACAYADYRQAESTLSASYSAVLKHTSDVAQRQLLETAQQRWREYQEADCQFQSYAGRGGSLYAMSYTDCLAGASRQRTVALDAMQNCPEGGVNCTFSAD</sequence>
<name>A0A348HF12_9GAMM</name>
<dbReference type="EMBL" id="AP018933">
    <property type="protein sequence ID" value="BBG30214.1"/>
    <property type="molecule type" value="Genomic_DNA"/>
</dbReference>
<evidence type="ECO:0000313" key="3">
    <source>
        <dbReference type="EMBL" id="BBG30214.1"/>
    </source>
</evidence>
<reference evidence="3 4" key="1">
    <citation type="submission" date="2018-09" db="EMBL/GenBank/DDBJ databases">
        <title>Zymobacter palmae IAM14233 (=T109) whole genome analysis.</title>
        <authorList>
            <person name="Yanase H."/>
        </authorList>
    </citation>
    <scope>NUCLEOTIDE SEQUENCE [LARGE SCALE GENOMIC DNA]</scope>
    <source>
        <strain evidence="3 4">IAM14233</strain>
    </source>
</reference>
<dbReference type="Gene3D" id="1.20.1270.180">
    <property type="match status" value="1"/>
</dbReference>
<dbReference type="OrthoDB" id="7340239at2"/>
<feature type="chain" id="PRO_5016947302" evidence="1">
    <location>
        <begin position="20"/>
        <end position="131"/>
    </location>
</feature>
<evidence type="ECO:0000313" key="4">
    <source>
        <dbReference type="Proteomes" id="UP000267342"/>
    </source>
</evidence>